<sequence>MKIDLATLNKILAAGKNYNNVYNKDFFRAEVTEMINILDNFVQKPSAGMLQQLQAREKAIKEVCKSISSSVVYGKKFSFEYINDTNNLANAILQFVQLIMTKASDYAAELQNSSSPFFTELDLNTSQLVDSIKLKIRLSLLDEESNSLSKLDQKINEETHKVAQLLFGESESSITMKKYRGLEEDYIKLGMDNELHVEQLRNMLTENEILGKKLEAAQQEFRAQIKDMEQKRQIDSENHSNALNQIMELILKLESKNNVKTSRHKQDNLASQIQEMRAEITTVKSQNEMLLAKINEKLNSSNAPTVTPKPRTNIRKFFRH</sequence>
<proteinExistence type="predicted"/>
<protein>
    <submittedName>
        <fullName evidence="2">Uncharacterized protein</fullName>
    </submittedName>
</protein>
<dbReference type="AlphaFoldDB" id="A0A378IA30"/>
<name>A0A378IA30_9GAMM</name>
<dbReference type="Proteomes" id="UP000254968">
    <property type="component" value="Unassembled WGS sequence"/>
</dbReference>
<reference evidence="2 3" key="1">
    <citation type="submission" date="2018-06" db="EMBL/GenBank/DDBJ databases">
        <authorList>
            <consortium name="Pathogen Informatics"/>
            <person name="Doyle S."/>
        </authorList>
    </citation>
    <scope>NUCLEOTIDE SEQUENCE [LARGE SCALE GENOMIC DNA]</scope>
    <source>
        <strain evidence="2 3">NCTC13315</strain>
    </source>
</reference>
<dbReference type="RefSeq" id="WP_115302894.1">
    <property type="nucleotide sequence ID" value="NZ_CAAAHO010000007.1"/>
</dbReference>
<accession>A0A378IA30</accession>
<feature type="coiled-coil region" evidence="1">
    <location>
        <begin position="200"/>
        <end position="234"/>
    </location>
</feature>
<evidence type="ECO:0000313" key="2">
    <source>
        <dbReference type="EMBL" id="STX29204.1"/>
    </source>
</evidence>
<keyword evidence="3" id="KW-1185">Reference proteome</keyword>
<dbReference type="OrthoDB" id="9944897at2"/>
<keyword evidence="1" id="KW-0175">Coiled coil</keyword>
<evidence type="ECO:0000256" key="1">
    <source>
        <dbReference type="SAM" id="Coils"/>
    </source>
</evidence>
<organism evidence="2 3">
    <name type="scientific">Legionella beliardensis</name>
    <dbReference type="NCBI Taxonomy" id="91822"/>
    <lineage>
        <taxon>Bacteria</taxon>
        <taxon>Pseudomonadati</taxon>
        <taxon>Pseudomonadota</taxon>
        <taxon>Gammaproteobacteria</taxon>
        <taxon>Legionellales</taxon>
        <taxon>Legionellaceae</taxon>
        <taxon>Legionella</taxon>
    </lineage>
</organism>
<gene>
    <name evidence="2" type="ORF">NCTC13315_01742</name>
</gene>
<dbReference type="EMBL" id="UGNV01000001">
    <property type="protein sequence ID" value="STX29204.1"/>
    <property type="molecule type" value="Genomic_DNA"/>
</dbReference>
<feature type="coiled-coil region" evidence="1">
    <location>
        <begin position="266"/>
        <end position="293"/>
    </location>
</feature>
<evidence type="ECO:0000313" key="3">
    <source>
        <dbReference type="Proteomes" id="UP000254968"/>
    </source>
</evidence>